<evidence type="ECO:0000256" key="2">
    <source>
        <dbReference type="ARBA" id="ARBA00022963"/>
    </source>
</evidence>
<dbReference type="Proteomes" id="UP000279994">
    <property type="component" value="Unassembled WGS sequence"/>
</dbReference>
<evidence type="ECO:0000313" key="6">
    <source>
        <dbReference type="EMBL" id="RNM14898.1"/>
    </source>
</evidence>
<keyword evidence="7" id="KW-1185">Reference proteome</keyword>
<dbReference type="InterPro" id="IPR002641">
    <property type="entry name" value="PNPLA_dom"/>
</dbReference>
<dbReference type="PROSITE" id="PS51635">
    <property type="entry name" value="PNPLA"/>
    <property type="match status" value="1"/>
</dbReference>
<feature type="active site" description="Nucleophile" evidence="4">
    <location>
        <position position="49"/>
    </location>
</feature>
<feature type="short sequence motif" description="GXSXG" evidence="4">
    <location>
        <begin position="47"/>
        <end position="51"/>
    </location>
</feature>
<name>A0A3N0GRV3_9ACTN</name>
<comment type="caution">
    <text evidence="6">The sequence shown here is derived from an EMBL/GenBank/DDBJ whole genome shotgun (WGS) entry which is preliminary data.</text>
</comment>
<dbReference type="InterPro" id="IPR016035">
    <property type="entry name" value="Acyl_Trfase/lysoPLipase"/>
</dbReference>
<evidence type="ECO:0000256" key="4">
    <source>
        <dbReference type="PROSITE-ProRule" id="PRU01161"/>
    </source>
</evidence>
<keyword evidence="2 4" id="KW-0442">Lipid degradation</keyword>
<dbReference type="GO" id="GO:0016042">
    <property type="term" value="P:lipid catabolic process"/>
    <property type="evidence" value="ECO:0007669"/>
    <property type="project" value="UniProtKB-UniRule"/>
</dbReference>
<sequence length="313" mass="33505">MSTSPAHPDVPARDVFVLSGGAARGAVHVGMMQTLLEAGIVPAAFVGTSVGALNAAFMGWETGLDRVHELADHWLQLGTRDIFPGRVWSRLAHIAQRHTYLFSSDALRRLIAAWVPVERLEDLPTPVRVTTTPLVGQGAVYHDQGDLADVLLASTAVPGIFAPVDLMGADGVRSLHVDGGIADLVPVGGAVDLQPTRVFVLDASVPPRMPHARTPIEVLVASLGAAMRARPMIDLGPGVEVHHLRTPDLGTRMTDFSRTPEHMALGRRAASEALDRITRLGELSQASPSVPQPGRHTLHGRHHRLRDLFGRAA</sequence>
<reference evidence="6 7" key="1">
    <citation type="submission" date="2018-11" db="EMBL/GenBank/DDBJ databases">
        <authorList>
            <person name="Li F."/>
        </authorList>
    </citation>
    <scope>NUCLEOTIDE SEQUENCE [LARGE SCALE GENOMIC DNA]</scope>
    <source>
        <strain evidence="6 7">Gsoil 818</strain>
    </source>
</reference>
<organism evidence="6 7">
    <name type="scientific">Nocardioides pocheonensis</name>
    <dbReference type="NCBI Taxonomy" id="661485"/>
    <lineage>
        <taxon>Bacteria</taxon>
        <taxon>Bacillati</taxon>
        <taxon>Actinomycetota</taxon>
        <taxon>Actinomycetes</taxon>
        <taxon>Propionibacteriales</taxon>
        <taxon>Nocardioidaceae</taxon>
        <taxon>Nocardioides</taxon>
    </lineage>
</organism>
<feature type="domain" description="PNPLA" evidence="5">
    <location>
        <begin position="16"/>
        <end position="191"/>
    </location>
</feature>
<feature type="active site" description="Proton acceptor" evidence="4">
    <location>
        <position position="178"/>
    </location>
</feature>
<dbReference type="InterPro" id="IPR050301">
    <property type="entry name" value="NTE"/>
</dbReference>
<evidence type="ECO:0000313" key="7">
    <source>
        <dbReference type="Proteomes" id="UP000279994"/>
    </source>
</evidence>
<feature type="short sequence motif" description="DGA/G" evidence="4">
    <location>
        <begin position="178"/>
        <end position="180"/>
    </location>
</feature>
<dbReference type="OrthoDB" id="4080114at2"/>
<evidence type="ECO:0000256" key="3">
    <source>
        <dbReference type="ARBA" id="ARBA00023098"/>
    </source>
</evidence>
<dbReference type="RefSeq" id="WP_123222610.1">
    <property type="nucleotide sequence ID" value="NZ_RJSF01000036.1"/>
</dbReference>
<keyword evidence="1 4" id="KW-0378">Hydrolase</keyword>
<evidence type="ECO:0000256" key="1">
    <source>
        <dbReference type="ARBA" id="ARBA00022801"/>
    </source>
</evidence>
<gene>
    <name evidence="6" type="ORF">EFL26_09230</name>
</gene>
<comment type="caution">
    <text evidence="4">Lacks conserved residue(s) required for the propagation of feature annotation.</text>
</comment>
<dbReference type="PANTHER" id="PTHR14226">
    <property type="entry name" value="NEUROPATHY TARGET ESTERASE/SWISS CHEESE D.MELANOGASTER"/>
    <property type="match status" value="1"/>
</dbReference>
<evidence type="ECO:0000259" key="5">
    <source>
        <dbReference type="PROSITE" id="PS51635"/>
    </source>
</evidence>
<dbReference type="Pfam" id="PF01734">
    <property type="entry name" value="Patatin"/>
    <property type="match status" value="1"/>
</dbReference>
<dbReference type="Gene3D" id="3.40.1090.10">
    <property type="entry name" value="Cytosolic phospholipase A2 catalytic domain"/>
    <property type="match status" value="1"/>
</dbReference>
<dbReference type="PANTHER" id="PTHR14226:SF29">
    <property type="entry name" value="NEUROPATHY TARGET ESTERASE SWS"/>
    <property type="match status" value="1"/>
</dbReference>
<dbReference type="SUPFAM" id="SSF52151">
    <property type="entry name" value="FabD/lysophospholipase-like"/>
    <property type="match status" value="1"/>
</dbReference>
<dbReference type="GO" id="GO:0016787">
    <property type="term" value="F:hydrolase activity"/>
    <property type="evidence" value="ECO:0007669"/>
    <property type="project" value="UniProtKB-UniRule"/>
</dbReference>
<dbReference type="EMBL" id="RJSF01000036">
    <property type="protein sequence ID" value="RNM14898.1"/>
    <property type="molecule type" value="Genomic_DNA"/>
</dbReference>
<keyword evidence="3 4" id="KW-0443">Lipid metabolism</keyword>
<proteinExistence type="predicted"/>
<protein>
    <recommendedName>
        <fullName evidence="5">PNPLA domain-containing protein</fullName>
    </recommendedName>
</protein>
<accession>A0A3N0GRV3</accession>
<dbReference type="AlphaFoldDB" id="A0A3N0GRV3"/>